<dbReference type="RefSeq" id="WP_049933511.1">
    <property type="nucleotide sequence ID" value="NZ_ATXS01000064.1"/>
</dbReference>
<sequence>MDARSTVKEYYDALRAGDPLAPYFAEEHDGDDAFVKFGISERLVGSEQIQTGLRTQTETTAEWTVTSHALRVSERGTHAWFSDTVSMGWINTESGERHEFDTRWSGTLTKSSNGWQFVGMHVSTADEL</sequence>
<proteinExistence type="predicted"/>
<dbReference type="AlphaFoldDB" id="A0A1X4G8V1"/>
<dbReference type="GeneID" id="38951831"/>
<protein>
    <recommendedName>
        <fullName evidence="1">SnoaL-like domain-containing protein</fullName>
    </recommendedName>
</protein>
<evidence type="ECO:0000259" key="1">
    <source>
        <dbReference type="Pfam" id="PF13474"/>
    </source>
</evidence>
<organism evidence="2 3">
    <name type="scientific">Halorubrum ezzemoulense DSM 17463</name>
    <dbReference type="NCBI Taxonomy" id="1121945"/>
    <lineage>
        <taxon>Archaea</taxon>
        <taxon>Methanobacteriati</taxon>
        <taxon>Methanobacteriota</taxon>
        <taxon>Stenosarchaea group</taxon>
        <taxon>Halobacteria</taxon>
        <taxon>Halobacteriales</taxon>
        <taxon>Haloferacaceae</taxon>
        <taxon>Halorubrum</taxon>
    </lineage>
</organism>
<reference evidence="2 3" key="1">
    <citation type="submission" date="2017-04" db="EMBL/GenBank/DDBJ databases">
        <title>MLSA of the genus Halorubrum.</title>
        <authorList>
            <person name="De La Haba R."/>
            <person name="Sanchez-Porro C."/>
            <person name="Infante-Dominguez C."/>
            <person name="Ventosa A."/>
        </authorList>
    </citation>
    <scope>NUCLEOTIDE SEQUENCE [LARGE SCALE GENOMIC DNA]</scope>
    <source>
        <strain evidence="2 3">DSM 17463</strain>
    </source>
</reference>
<gene>
    <name evidence="2" type="ORF">B9H04_15715</name>
</gene>
<dbReference type="InterPro" id="IPR037401">
    <property type="entry name" value="SnoaL-like"/>
</dbReference>
<dbReference type="SUPFAM" id="SSF54427">
    <property type="entry name" value="NTF2-like"/>
    <property type="match status" value="1"/>
</dbReference>
<name>A0A1X4G8V1_HALEZ</name>
<evidence type="ECO:0000313" key="2">
    <source>
        <dbReference type="EMBL" id="OSO93180.1"/>
    </source>
</evidence>
<evidence type="ECO:0000313" key="3">
    <source>
        <dbReference type="Proteomes" id="UP000193587"/>
    </source>
</evidence>
<feature type="domain" description="SnoaL-like" evidence="1">
    <location>
        <begin position="4"/>
        <end position="125"/>
    </location>
</feature>
<accession>A0A1X4G8V1</accession>
<dbReference type="InterPro" id="IPR032710">
    <property type="entry name" value="NTF2-like_dom_sf"/>
</dbReference>
<dbReference type="Gene3D" id="3.10.450.50">
    <property type="match status" value="1"/>
</dbReference>
<dbReference type="Pfam" id="PF13474">
    <property type="entry name" value="SnoaL_3"/>
    <property type="match status" value="1"/>
</dbReference>
<comment type="caution">
    <text evidence="2">The sequence shown here is derived from an EMBL/GenBank/DDBJ whole genome shotgun (WGS) entry which is preliminary data.</text>
</comment>
<dbReference type="EMBL" id="NEDJ01000082">
    <property type="protein sequence ID" value="OSO93180.1"/>
    <property type="molecule type" value="Genomic_DNA"/>
</dbReference>
<dbReference type="Proteomes" id="UP000193587">
    <property type="component" value="Unassembled WGS sequence"/>
</dbReference>